<dbReference type="PROSITE" id="PS50005">
    <property type="entry name" value="TPR"/>
    <property type="match status" value="1"/>
</dbReference>
<dbReference type="HOGENOM" id="CLU_454718_0_0_0"/>
<name>L0A1N0_DEIPD</name>
<dbReference type="SUPFAM" id="SSF48452">
    <property type="entry name" value="TPR-like"/>
    <property type="match status" value="2"/>
</dbReference>
<dbReference type="KEGG" id="dpd:Deipe_2255"/>
<dbReference type="PATRIC" id="fig|937777.3.peg.2255"/>
<keyword evidence="3" id="KW-1185">Reference proteome</keyword>
<dbReference type="InterPro" id="IPR019734">
    <property type="entry name" value="TPR_rpt"/>
</dbReference>
<dbReference type="InterPro" id="IPR011990">
    <property type="entry name" value="TPR-like_helical_dom_sf"/>
</dbReference>
<evidence type="ECO:0000313" key="2">
    <source>
        <dbReference type="EMBL" id="AFZ67736.1"/>
    </source>
</evidence>
<sequence length="627" mass="70720">MDQLILDFEAGRYTEVITAFNGSDDQQAARSTAILGISLLRVGRFVDAELPLTKAAMLGDQEAQVELGNVLRLLGRFDEATAHLQNVTDTLSGELQLRALRWWGVAEFQSGKAEEGLRRCERAWHGYLALGDDEITARVTQSLAWMHAKSGNYKRAQQLYTEAIRALPEQPVPYPRLTALTNLLDLLIETGDFSAAKDILTEAHRVLKFTQEARPRAVLMTSEAELYRLTGSYAQYVEVLERLRPLSEDLQDYLLLTWVTSRLAEHYSTVGLHGKAIEVLHAYGKRPSDWPPELVATSGVIARRRGQYAEAEADLDRAVRIFRERGRTPELIRCLLHLADAALHTGHESTAASALREALMEMLRLRYLVAFRPDLEELSELLHFAVLEPDLAPYMEPVLDNLANLAGAPRLPEDGLMRLQVTTLGRVVVFKDNAPVEFTLKGSPLLLAYLALHPGRTRAEIQLDLYPDKDSVTGANYIRAAIKELRDKLGQEVVSFEGPHNAPWYRLGRLVHVDLDLLHFHEALSKGEVARALALYRGDFMPDIEDSEWAEQKRDEALLALTFELRTQMARYQADGDYRRYILLANQYLRADPFDREVLEGRVEAAKVVAPSQELAKYVAELNRLHN</sequence>
<dbReference type="Gene3D" id="1.25.40.10">
    <property type="entry name" value="Tetratricopeptide repeat domain"/>
    <property type="match status" value="2"/>
</dbReference>
<dbReference type="RefSeq" id="WP_015236039.1">
    <property type="nucleotide sequence ID" value="NC_019793.1"/>
</dbReference>
<dbReference type="Proteomes" id="UP000010467">
    <property type="component" value="Chromosome"/>
</dbReference>
<dbReference type="STRING" id="937777.Deipe_2255"/>
<dbReference type="OrthoDB" id="51888at2"/>
<dbReference type="InterPro" id="IPR051677">
    <property type="entry name" value="AfsR-DnrI-RedD_regulator"/>
</dbReference>
<dbReference type="SMART" id="SM00028">
    <property type="entry name" value="TPR"/>
    <property type="match status" value="3"/>
</dbReference>
<evidence type="ECO:0000256" key="1">
    <source>
        <dbReference type="PROSITE-ProRule" id="PRU00339"/>
    </source>
</evidence>
<proteinExistence type="predicted"/>
<protein>
    <submittedName>
        <fullName evidence="2">Uncharacterized protein</fullName>
    </submittedName>
</protein>
<accession>L0A1N0</accession>
<dbReference type="Pfam" id="PF13424">
    <property type="entry name" value="TPR_12"/>
    <property type="match status" value="2"/>
</dbReference>
<reference evidence="3" key="1">
    <citation type="submission" date="2012-03" db="EMBL/GenBank/DDBJ databases">
        <title>Complete sequence of chromosome of Deinococcus peraridilitoris DSM 19664.</title>
        <authorList>
            <person name="Lucas S."/>
            <person name="Copeland A."/>
            <person name="Lapidus A."/>
            <person name="Glavina del Rio T."/>
            <person name="Dalin E."/>
            <person name="Tice H."/>
            <person name="Bruce D."/>
            <person name="Goodwin L."/>
            <person name="Pitluck S."/>
            <person name="Peters L."/>
            <person name="Mikhailova N."/>
            <person name="Lu M."/>
            <person name="Kyrpides N."/>
            <person name="Mavromatis K."/>
            <person name="Ivanova N."/>
            <person name="Brettin T."/>
            <person name="Detter J.C."/>
            <person name="Han C."/>
            <person name="Larimer F."/>
            <person name="Land M."/>
            <person name="Hauser L."/>
            <person name="Markowitz V."/>
            <person name="Cheng J.-F."/>
            <person name="Hugenholtz P."/>
            <person name="Woyke T."/>
            <person name="Wu D."/>
            <person name="Pukall R."/>
            <person name="Steenblock K."/>
            <person name="Brambilla E."/>
            <person name="Klenk H.-P."/>
            <person name="Eisen J.A."/>
        </authorList>
    </citation>
    <scope>NUCLEOTIDE SEQUENCE [LARGE SCALE GENOMIC DNA]</scope>
    <source>
        <strain evidence="3">DSM 19664 / LMG 22246 / CIP 109416 / KR-200</strain>
    </source>
</reference>
<feature type="repeat" description="TPR" evidence="1">
    <location>
        <begin position="137"/>
        <end position="170"/>
    </location>
</feature>
<keyword evidence="1" id="KW-0802">TPR repeat</keyword>
<dbReference type="EMBL" id="CP003382">
    <property type="protein sequence ID" value="AFZ67736.1"/>
    <property type="molecule type" value="Genomic_DNA"/>
</dbReference>
<dbReference type="InterPro" id="IPR036388">
    <property type="entry name" value="WH-like_DNA-bd_sf"/>
</dbReference>
<organism evidence="2 3">
    <name type="scientific">Deinococcus peraridilitoris (strain DSM 19664 / LMG 22246 / CIP 109416 / KR-200)</name>
    <dbReference type="NCBI Taxonomy" id="937777"/>
    <lineage>
        <taxon>Bacteria</taxon>
        <taxon>Thermotogati</taxon>
        <taxon>Deinococcota</taxon>
        <taxon>Deinococci</taxon>
        <taxon>Deinococcales</taxon>
        <taxon>Deinococcaceae</taxon>
        <taxon>Deinococcus</taxon>
    </lineage>
</organism>
<dbReference type="Gene3D" id="1.10.10.10">
    <property type="entry name" value="Winged helix-like DNA-binding domain superfamily/Winged helix DNA-binding domain"/>
    <property type="match status" value="1"/>
</dbReference>
<dbReference type="PANTHER" id="PTHR35807">
    <property type="entry name" value="TRANSCRIPTIONAL REGULATOR REDD-RELATED"/>
    <property type="match status" value="1"/>
</dbReference>
<dbReference type="AlphaFoldDB" id="L0A1N0"/>
<evidence type="ECO:0000313" key="3">
    <source>
        <dbReference type="Proteomes" id="UP000010467"/>
    </source>
</evidence>
<gene>
    <name evidence="2" type="ordered locus">Deipe_2255</name>
</gene>